<dbReference type="EMBL" id="JAACFV010000061">
    <property type="protein sequence ID" value="KAF7507900.1"/>
    <property type="molecule type" value="Genomic_DNA"/>
</dbReference>
<proteinExistence type="predicted"/>
<accession>A0A8H7AF18</accession>
<organism evidence="1 2">
    <name type="scientific">Endocarpon pusillum</name>
    <dbReference type="NCBI Taxonomy" id="364733"/>
    <lineage>
        <taxon>Eukaryota</taxon>
        <taxon>Fungi</taxon>
        <taxon>Dikarya</taxon>
        <taxon>Ascomycota</taxon>
        <taxon>Pezizomycotina</taxon>
        <taxon>Eurotiomycetes</taxon>
        <taxon>Chaetothyriomycetidae</taxon>
        <taxon>Verrucariales</taxon>
        <taxon>Verrucariaceae</taxon>
        <taxon>Endocarpon</taxon>
    </lineage>
</organism>
<keyword evidence="2" id="KW-1185">Reference proteome</keyword>
<reference evidence="1" key="1">
    <citation type="submission" date="2020-02" db="EMBL/GenBank/DDBJ databases">
        <authorList>
            <person name="Palmer J.M."/>
        </authorList>
    </citation>
    <scope>NUCLEOTIDE SEQUENCE</scope>
    <source>
        <strain evidence="1">EPUS1.4</strain>
        <tissue evidence="1">Thallus</tissue>
    </source>
</reference>
<dbReference type="AlphaFoldDB" id="A0A8H7AF18"/>
<evidence type="ECO:0000313" key="1">
    <source>
        <dbReference type="EMBL" id="KAF7507900.1"/>
    </source>
</evidence>
<evidence type="ECO:0000313" key="2">
    <source>
        <dbReference type="Proteomes" id="UP000606974"/>
    </source>
</evidence>
<name>A0A8H7AF18_9EURO</name>
<sequence>MYSDSRWDSRFDSGFIRSSIKSLENQSGLPSKDEENQASLAIDGGCYHTNGYYDISQLLLAASELPRIEPYKLTFDRTIGTGASFKVSRGLLNTTNFLAAQLLLL</sequence>
<comment type="caution">
    <text evidence="1">The sequence shown here is derived from an EMBL/GenBank/DDBJ whole genome shotgun (WGS) entry which is preliminary data.</text>
</comment>
<protein>
    <submittedName>
        <fullName evidence="1">Uncharacterized protein</fullName>
    </submittedName>
</protein>
<dbReference type="Proteomes" id="UP000606974">
    <property type="component" value="Unassembled WGS sequence"/>
</dbReference>
<gene>
    <name evidence="1" type="ORF">GJ744_009934</name>
</gene>